<dbReference type="InterPro" id="IPR038492">
    <property type="entry name" value="GBBH-like_N_sf"/>
</dbReference>
<evidence type="ECO:0000256" key="6">
    <source>
        <dbReference type="ARBA" id="ARBA00023004"/>
    </source>
</evidence>
<sequence length="182" mass="20363">MSAPLLLPILGNPYALQQRERFGVMMNSAVQATPTTMTATTTKQSQAPEMGELSPYQTGPALTQATLVQTGVALEWQDGQQSTLPLLWLRDHCACQACRHPQTRERLYLPLEPITEPPSVALLDGHLHINWQDGHVSAFHSGWLYQRRPESKLVSSVPNAKPWKDNFTPECVRHDDFLKPQG</sequence>
<reference evidence="8 9" key="1">
    <citation type="journal article" date="2019" name="Microbiol. Resour. Announc.">
        <title>Complete Genome Sequence of Halomonas sulfidaeris Strain Esulfide1 Isolated from a Metal Sulfide Rock at a Depth of 2,200 Meters, Obtained Using Nanopore Sequencing.</title>
        <authorList>
            <person name="Saito M."/>
            <person name="Nishigata A."/>
            <person name="Galipon J."/>
            <person name="Arakawa K."/>
        </authorList>
    </citation>
    <scope>NUCLEOTIDE SEQUENCE [LARGE SCALE GENOMIC DNA]</scope>
    <source>
        <strain evidence="8 9">ATCC BAA-803</strain>
    </source>
</reference>
<evidence type="ECO:0000256" key="2">
    <source>
        <dbReference type="ARBA" id="ARBA00008654"/>
    </source>
</evidence>
<dbReference type="Pfam" id="PF06155">
    <property type="entry name" value="GBBH-like_N"/>
    <property type="match status" value="1"/>
</dbReference>
<evidence type="ECO:0000256" key="5">
    <source>
        <dbReference type="ARBA" id="ARBA00023002"/>
    </source>
</evidence>
<dbReference type="GO" id="GO:0046872">
    <property type="term" value="F:metal ion binding"/>
    <property type="evidence" value="ECO:0007669"/>
    <property type="project" value="UniProtKB-KW"/>
</dbReference>
<evidence type="ECO:0000313" key="8">
    <source>
        <dbReference type="EMBL" id="BBI63116.1"/>
    </source>
</evidence>
<gene>
    <name evidence="8" type="ORF">HSBAA_44220</name>
</gene>
<accession>A0A455UAA3</accession>
<evidence type="ECO:0000259" key="7">
    <source>
        <dbReference type="Pfam" id="PF06155"/>
    </source>
</evidence>
<comment type="cofactor">
    <cofactor evidence="1">
        <name>Fe(2+)</name>
        <dbReference type="ChEBI" id="CHEBI:29033"/>
    </cofactor>
</comment>
<comment type="similarity">
    <text evidence="2">Belongs to the gamma-BBH/TMLD family.</text>
</comment>
<dbReference type="InterPro" id="IPR010376">
    <property type="entry name" value="GBBH-like_N"/>
</dbReference>
<dbReference type="FunFam" id="3.30.2020.30:FF:000002">
    <property type="entry name" value="Putative gamma-butyrobetaine dioxygenase"/>
    <property type="match status" value="1"/>
</dbReference>
<organism evidence="8 9">
    <name type="scientific">Vreelandella sulfidaeris</name>
    <dbReference type="NCBI Taxonomy" id="115553"/>
    <lineage>
        <taxon>Bacteria</taxon>
        <taxon>Pseudomonadati</taxon>
        <taxon>Pseudomonadota</taxon>
        <taxon>Gammaproteobacteria</taxon>
        <taxon>Oceanospirillales</taxon>
        <taxon>Halomonadaceae</taxon>
        <taxon>Vreelandella</taxon>
    </lineage>
</organism>
<evidence type="ECO:0000256" key="3">
    <source>
        <dbReference type="ARBA" id="ARBA00022723"/>
    </source>
</evidence>
<proteinExistence type="inferred from homology"/>
<dbReference type="KEGG" id="hsr:HSBAA_44220"/>
<name>A0A455UAA3_9GAMM</name>
<dbReference type="GO" id="GO:0051213">
    <property type="term" value="F:dioxygenase activity"/>
    <property type="evidence" value="ECO:0007669"/>
    <property type="project" value="UniProtKB-KW"/>
</dbReference>
<dbReference type="EMBL" id="AP019514">
    <property type="protein sequence ID" value="BBI63116.1"/>
    <property type="molecule type" value="Genomic_DNA"/>
</dbReference>
<protein>
    <recommendedName>
        <fullName evidence="7">Gamma-butyrobetaine hydroxylase-like N-terminal domain-containing protein</fullName>
    </recommendedName>
</protein>
<evidence type="ECO:0000313" key="9">
    <source>
        <dbReference type="Proteomes" id="UP000320231"/>
    </source>
</evidence>
<keyword evidence="6" id="KW-0408">Iron</keyword>
<evidence type="ECO:0000256" key="1">
    <source>
        <dbReference type="ARBA" id="ARBA00001954"/>
    </source>
</evidence>
<feature type="domain" description="Gamma-butyrobetaine hydroxylase-like N-terminal" evidence="7">
    <location>
        <begin position="71"/>
        <end position="144"/>
    </location>
</feature>
<keyword evidence="4" id="KW-0223">Dioxygenase</keyword>
<keyword evidence="3" id="KW-0479">Metal-binding</keyword>
<dbReference type="Gene3D" id="3.30.2020.30">
    <property type="match status" value="1"/>
</dbReference>
<keyword evidence="5" id="KW-0560">Oxidoreductase</keyword>
<evidence type="ECO:0000256" key="4">
    <source>
        <dbReference type="ARBA" id="ARBA00022964"/>
    </source>
</evidence>
<dbReference type="Proteomes" id="UP000320231">
    <property type="component" value="Chromosome"/>
</dbReference>
<dbReference type="AlphaFoldDB" id="A0A455UAA3"/>